<comment type="caution">
    <text evidence="2">The sequence shown here is derived from an EMBL/GenBank/DDBJ whole genome shotgun (WGS) entry which is preliminary data.</text>
</comment>
<dbReference type="InterPro" id="IPR007055">
    <property type="entry name" value="BON_dom"/>
</dbReference>
<dbReference type="OrthoDB" id="3394845at2"/>
<sequence length="274" mass="30112">MREGPETAALLTTLKRVAIILKDAGVPFALSGSFAAYARGATASDHDVDFAVLPGDVERAVDALARAGLEPVRVAEDWLAKMYDDARQVDLIYRPSEHPVTPEMLGRAAPMKVNSIHVPVLDATDLMVMLLRAFTEHHCDFSAPLEIARALREQVDWPAVRAATADSPYAHAFLVLLRHLAVIGPNEENPMAREEPQYLAGHLQQALAEDPRTGALGIRVRVHGTDVHLSGDLPSRERRRMVLAVAREMVPDYVVHDDLSVDPMEGDTEEERLA</sequence>
<dbReference type="EMBL" id="QEIN01000199">
    <property type="protein sequence ID" value="RCV53201.1"/>
    <property type="molecule type" value="Genomic_DNA"/>
</dbReference>
<dbReference type="RefSeq" id="WP_114400248.1">
    <property type="nucleotide sequence ID" value="NZ_QEIM01000198.1"/>
</dbReference>
<protein>
    <recommendedName>
        <fullName evidence="1">BON domain-containing protein</fullName>
    </recommendedName>
</protein>
<dbReference type="Gene3D" id="3.30.460.40">
    <property type="match status" value="1"/>
</dbReference>
<evidence type="ECO:0000313" key="3">
    <source>
        <dbReference type="Proteomes" id="UP000253318"/>
    </source>
</evidence>
<gene>
    <name evidence="2" type="ORF">DEF24_20935</name>
</gene>
<feature type="domain" description="BON" evidence="1">
    <location>
        <begin position="199"/>
        <end position="262"/>
    </location>
</feature>
<dbReference type="Pfam" id="PF04972">
    <property type="entry name" value="BON"/>
    <property type="match status" value="1"/>
</dbReference>
<dbReference type="AlphaFoldDB" id="A0A368T0R7"/>
<accession>A0A368T0R7</accession>
<proteinExistence type="predicted"/>
<evidence type="ECO:0000313" key="2">
    <source>
        <dbReference type="EMBL" id="RCV53201.1"/>
    </source>
</evidence>
<keyword evidence="3" id="KW-1185">Reference proteome</keyword>
<name>A0A368T0R7_9ACTN</name>
<organism evidence="2 3">
    <name type="scientific">Marinitenerispora sediminis</name>
    <dbReference type="NCBI Taxonomy" id="1931232"/>
    <lineage>
        <taxon>Bacteria</taxon>
        <taxon>Bacillati</taxon>
        <taxon>Actinomycetota</taxon>
        <taxon>Actinomycetes</taxon>
        <taxon>Streptosporangiales</taxon>
        <taxon>Nocardiopsidaceae</taxon>
        <taxon>Marinitenerispora</taxon>
    </lineage>
</organism>
<dbReference type="InterPro" id="IPR039498">
    <property type="entry name" value="NTP_transf_5"/>
</dbReference>
<dbReference type="InterPro" id="IPR043519">
    <property type="entry name" value="NT_sf"/>
</dbReference>
<dbReference type="Proteomes" id="UP000253318">
    <property type="component" value="Unassembled WGS sequence"/>
</dbReference>
<evidence type="ECO:0000259" key="1">
    <source>
        <dbReference type="Pfam" id="PF04972"/>
    </source>
</evidence>
<dbReference type="SUPFAM" id="SSF81301">
    <property type="entry name" value="Nucleotidyltransferase"/>
    <property type="match status" value="1"/>
</dbReference>
<reference evidence="2 3" key="1">
    <citation type="submission" date="2018-04" db="EMBL/GenBank/DDBJ databases">
        <title>Novel actinobacteria from marine sediment.</title>
        <authorList>
            <person name="Ng Z.Y."/>
            <person name="Tan G.Y.A."/>
        </authorList>
    </citation>
    <scope>NUCLEOTIDE SEQUENCE [LARGE SCALE GENOMIC DNA]</scope>
    <source>
        <strain evidence="2 3">TPS81</strain>
    </source>
</reference>
<dbReference type="Pfam" id="PF14907">
    <property type="entry name" value="NTP_transf_5"/>
    <property type="match status" value="1"/>
</dbReference>